<reference evidence="2 3" key="1">
    <citation type="submission" date="2024-08" db="EMBL/GenBank/DDBJ databases">
        <title>Insights into the chromosomal genome structure of Flemingia macrophylla.</title>
        <authorList>
            <person name="Ding Y."/>
            <person name="Zhao Y."/>
            <person name="Bi W."/>
            <person name="Wu M."/>
            <person name="Zhao G."/>
            <person name="Gong Y."/>
            <person name="Li W."/>
            <person name="Zhang P."/>
        </authorList>
    </citation>
    <scope>NUCLEOTIDE SEQUENCE [LARGE SCALE GENOMIC DNA]</scope>
    <source>
        <strain evidence="2">DYQJB</strain>
        <tissue evidence="2">Leaf</tissue>
    </source>
</reference>
<sequence>MGSSSFKFVLPLLLLTFSSMIISDTSVAEARILPESAKAHQVSKDDLPSLPVPTATPLLPDLPGSIPALPTLPLPSLPPLPALPIPNVPIPNVPIPKHEANNAAIIP</sequence>
<proteinExistence type="predicted"/>
<name>A0ABD1N2G0_9FABA</name>
<evidence type="ECO:0000256" key="1">
    <source>
        <dbReference type="SAM" id="SignalP"/>
    </source>
</evidence>
<evidence type="ECO:0000313" key="2">
    <source>
        <dbReference type="EMBL" id="KAL2342061.1"/>
    </source>
</evidence>
<evidence type="ECO:0000313" key="3">
    <source>
        <dbReference type="Proteomes" id="UP001603857"/>
    </source>
</evidence>
<dbReference type="EMBL" id="JBGMDY010000003">
    <property type="protein sequence ID" value="KAL2342061.1"/>
    <property type="molecule type" value="Genomic_DNA"/>
</dbReference>
<feature type="chain" id="PRO_5044867956" evidence="1">
    <location>
        <begin position="31"/>
        <end position="107"/>
    </location>
</feature>
<keyword evidence="3" id="KW-1185">Reference proteome</keyword>
<gene>
    <name evidence="2" type="ORF">Fmac_010001</name>
</gene>
<keyword evidence="1" id="KW-0732">Signal</keyword>
<protein>
    <submittedName>
        <fullName evidence="2">Uncharacterized protein</fullName>
    </submittedName>
</protein>
<dbReference type="Proteomes" id="UP001603857">
    <property type="component" value="Unassembled WGS sequence"/>
</dbReference>
<organism evidence="2 3">
    <name type="scientific">Flemingia macrophylla</name>
    <dbReference type="NCBI Taxonomy" id="520843"/>
    <lineage>
        <taxon>Eukaryota</taxon>
        <taxon>Viridiplantae</taxon>
        <taxon>Streptophyta</taxon>
        <taxon>Embryophyta</taxon>
        <taxon>Tracheophyta</taxon>
        <taxon>Spermatophyta</taxon>
        <taxon>Magnoliopsida</taxon>
        <taxon>eudicotyledons</taxon>
        <taxon>Gunneridae</taxon>
        <taxon>Pentapetalae</taxon>
        <taxon>rosids</taxon>
        <taxon>fabids</taxon>
        <taxon>Fabales</taxon>
        <taxon>Fabaceae</taxon>
        <taxon>Papilionoideae</taxon>
        <taxon>50 kb inversion clade</taxon>
        <taxon>NPAAA clade</taxon>
        <taxon>indigoferoid/millettioid clade</taxon>
        <taxon>Phaseoleae</taxon>
        <taxon>Flemingia</taxon>
    </lineage>
</organism>
<accession>A0ABD1N2G0</accession>
<comment type="caution">
    <text evidence="2">The sequence shown here is derived from an EMBL/GenBank/DDBJ whole genome shotgun (WGS) entry which is preliminary data.</text>
</comment>
<feature type="signal peptide" evidence="1">
    <location>
        <begin position="1"/>
        <end position="30"/>
    </location>
</feature>
<dbReference type="AlphaFoldDB" id="A0ABD1N2G0"/>